<evidence type="ECO:0000313" key="3">
    <source>
        <dbReference type="EMBL" id="CAA6829706.1"/>
    </source>
</evidence>
<dbReference type="EMBL" id="CACVAQ010000513">
    <property type="protein sequence ID" value="CAA6829706.1"/>
    <property type="molecule type" value="Genomic_DNA"/>
</dbReference>
<dbReference type="Pfam" id="PF00069">
    <property type="entry name" value="Pkinase"/>
    <property type="match status" value="1"/>
</dbReference>
<feature type="domain" description="Protein kinase" evidence="2">
    <location>
        <begin position="13"/>
        <end position="269"/>
    </location>
</feature>
<dbReference type="SUPFAM" id="SSF56112">
    <property type="entry name" value="Protein kinase-like (PK-like)"/>
    <property type="match status" value="1"/>
</dbReference>
<dbReference type="PROSITE" id="PS50011">
    <property type="entry name" value="PROTEIN_KINASE_DOM"/>
    <property type="match status" value="1"/>
</dbReference>
<dbReference type="InterPro" id="IPR000719">
    <property type="entry name" value="Prot_kinase_dom"/>
</dbReference>
<protein>
    <submittedName>
        <fullName evidence="3">Serine/threonine protein kinase</fullName>
    </submittedName>
</protein>
<keyword evidence="3" id="KW-0808">Transferase</keyword>
<evidence type="ECO:0000256" key="1">
    <source>
        <dbReference type="SAM" id="Phobius"/>
    </source>
</evidence>
<keyword evidence="1" id="KW-1133">Transmembrane helix</keyword>
<dbReference type="GO" id="GO:0005524">
    <property type="term" value="F:ATP binding"/>
    <property type="evidence" value="ECO:0007669"/>
    <property type="project" value="InterPro"/>
</dbReference>
<dbReference type="GO" id="GO:0004674">
    <property type="term" value="F:protein serine/threonine kinase activity"/>
    <property type="evidence" value="ECO:0007669"/>
    <property type="project" value="UniProtKB-KW"/>
</dbReference>
<dbReference type="Gene3D" id="3.30.200.20">
    <property type="entry name" value="Phosphorylase Kinase, domain 1"/>
    <property type="match status" value="1"/>
</dbReference>
<feature type="transmembrane region" description="Helical" evidence="1">
    <location>
        <begin position="297"/>
        <end position="316"/>
    </location>
</feature>
<dbReference type="PANTHER" id="PTHR24347">
    <property type="entry name" value="SERINE/THREONINE-PROTEIN KINASE"/>
    <property type="match status" value="1"/>
</dbReference>
<gene>
    <name evidence="3" type="ORF">HELGO_WM25450</name>
</gene>
<keyword evidence="1" id="KW-0812">Transmembrane</keyword>
<proteinExistence type="predicted"/>
<accession>A0A6S6U950</accession>
<dbReference type="AlphaFoldDB" id="A0A6S6U950"/>
<sequence length="317" mass="36682">METLKDFFDTYEIDQTESLDQKNFGSVYKATNKVTKEVWAAKISEIHPNFDKELFKERYEQAKNLAHPNLTPYLNSYRFTEGMVTTIGLMPLFPLGNLNDQLHLDRADKKLIADQVLDGLYYLHAQGLVWQNLSARHILLEKEFGNMVPLFINYGNKTKIPLAFFSDYEYLAPEQFEASASINAQTDIWAYGVLLYKLWTGRLPFGEKSASLPNAKIQARITGEEDWTLGLMEEIPQPYQKIVEKCLKKEKEARWVNCGEIIADIKNWVPPVQTAVIWDEEEETDTRLYLRKPNKPIVWWQVVVLFLVAGLLGYYLG</sequence>
<keyword evidence="3" id="KW-0418">Kinase</keyword>
<dbReference type="Gene3D" id="1.10.510.10">
    <property type="entry name" value="Transferase(Phosphotransferase) domain 1"/>
    <property type="match status" value="1"/>
</dbReference>
<reference evidence="3" key="1">
    <citation type="submission" date="2020-01" db="EMBL/GenBank/DDBJ databases">
        <authorList>
            <person name="Meier V. D."/>
            <person name="Meier V D."/>
        </authorList>
    </citation>
    <scope>NUCLEOTIDE SEQUENCE</scope>
    <source>
        <strain evidence="3">HLG_WM_MAG_10</strain>
    </source>
</reference>
<organism evidence="3">
    <name type="scientific">uncultured Aureispira sp</name>
    <dbReference type="NCBI Taxonomy" id="1331704"/>
    <lineage>
        <taxon>Bacteria</taxon>
        <taxon>Pseudomonadati</taxon>
        <taxon>Bacteroidota</taxon>
        <taxon>Saprospiria</taxon>
        <taxon>Saprospirales</taxon>
        <taxon>Saprospiraceae</taxon>
        <taxon>Aureispira</taxon>
        <taxon>environmental samples</taxon>
    </lineage>
</organism>
<keyword evidence="3" id="KW-0723">Serine/threonine-protein kinase</keyword>
<dbReference type="InterPro" id="IPR011009">
    <property type="entry name" value="Kinase-like_dom_sf"/>
</dbReference>
<evidence type="ECO:0000259" key="2">
    <source>
        <dbReference type="PROSITE" id="PS50011"/>
    </source>
</evidence>
<name>A0A6S6U950_9BACT</name>
<keyword evidence="1" id="KW-0472">Membrane</keyword>